<dbReference type="OrthoDB" id="10615160at2759"/>
<name>A0A0L6UKF2_9BASI</name>
<dbReference type="EMBL" id="LAVV01010464">
    <property type="protein sequence ID" value="KNZ48998.1"/>
    <property type="molecule type" value="Genomic_DNA"/>
</dbReference>
<dbReference type="Proteomes" id="UP000037035">
    <property type="component" value="Unassembled WGS sequence"/>
</dbReference>
<keyword evidence="2" id="KW-1185">Reference proteome</keyword>
<organism evidence="1 2">
    <name type="scientific">Puccinia sorghi</name>
    <dbReference type="NCBI Taxonomy" id="27349"/>
    <lineage>
        <taxon>Eukaryota</taxon>
        <taxon>Fungi</taxon>
        <taxon>Dikarya</taxon>
        <taxon>Basidiomycota</taxon>
        <taxon>Pucciniomycotina</taxon>
        <taxon>Pucciniomycetes</taxon>
        <taxon>Pucciniales</taxon>
        <taxon>Pucciniaceae</taxon>
        <taxon>Puccinia</taxon>
    </lineage>
</organism>
<evidence type="ECO:0000313" key="1">
    <source>
        <dbReference type="EMBL" id="KNZ48998.1"/>
    </source>
</evidence>
<proteinExistence type="predicted"/>
<gene>
    <name evidence="1" type="ORF">VP01_526g6</name>
</gene>
<protein>
    <submittedName>
        <fullName evidence="1">Uncharacterized protein</fullName>
    </submittedName>
</protein>
<reference evidence="1 2" key="1">
    <citation type="submission" date="2015-08" db="EMBL/GenBank/DDBJ databases">
        <title>Next Generation Sequencing and Analysis of the Genome of Puccinia sorghi L Schw, the Causal Agent of Maize Common Rust.</title>
        <authorList>
            <person name="Rochi L."/>
            <person name="Burguener G."/>
            <person name="Darino M."/>
            <person name="Turjanski A."/>
            <person name="Kreff E."/>
            <person name="Dieguez M.J."/>
            <person name="Sacco F."/>
        </authorList>
    </citation>
    <scope>NUCLEOTIDE SEQUENCE [LARGE SCALE GENOMIC DNA]</scope>
    <source>
        <strain evidence="1 2">RO10H11247</strain>
    </source>
</reference>
<dbReference type="VEuPathDB" id="FungiDB:VP01_526g6"/>
<evidence type="ECO:0000313" key="2">
    <source>
        <dbReference type="Proteomes" id="UP000037035"/>
    </source>
</evidence>
<accession>A0A0L6UKF2</accession>
<comment type="caution">
    <text evidence="1">The sequence shown here is derived from an EMBL/GenBank/DDBJ whole genome shotgun (WGS) entry which is preliminary data.</text>
</comment>
<sequence>MFTELDFVSVILDIEALHYFQNEYRTNPVRRTALLKEVFQYLALKDFSSPKHFEEWCRELEAACSPPNNPIQYSGLIIYGLQTLILQNLERGDLTALISPAVSRLTSTLRASQAQTPPDSTQRVWVQEMLDPESGLTSTLGTWNEFNIIIVSEKTLQRLRQAIALNEPIRVRLQLPIIEKIFSNPPPKNLSAHSRIAAIASLFHAMSMSAWQVQRDASSIAEKILAAENFFIFPYERRLLIYVKFAVKDYLGQQTWEVSFDILPLTLCSAGVGSEKLPRLDLCHKAYKKVYLI</sequence>
<dbReference type="AlphaFoldDB" id="A0A0L6UKF2"/>